<dbReference type="Gene3D" id="3.30.457.10">
    <property type="entry name" value="Copper amine oxidase-like, N-terminal domain"/>
    <property type="match status" value="1"/>
</dbReference>
<feature type="transmembrane region" description="Helical" evidence="1">
    <location>
        <begin position="44"/>
        <end position="65"/>
    </location>
</feature>
<evidence type="ECO:0000313" key="4">
    <source>
        <dbReference type="Proteomes" id="UP000281915"/>
    </source>
</evidence>
<dbReference type="InterPro" id="IPR036582">
    <property type="entry name" value="Mao_N_sf"/>
</dbReference>
<keyword evidence="1" id="KW-0472">Membrane</keyword>
<keyword evidence="1" id="KW-1133">Transmembrane helix</keyword>
<evidence type="ECO:0000256" key="1">
    <source>
        <dbReference type="SAM" id="Phobius"/>
    </source>
</evidence>
<evidence type="ECO:0000259" key="2">
    <source>
        <dbReference type="Pfam" id="PF07833"/>
    </source>
</evidence>
<dbReference type="AlphaFoldDB" id="A0A3M8CPU1"/>
<protein>
    <submittedName>
        <fullName evidence="3">Copper amine oxidase N-terminal domain-containing protein</fullName>
    </submittedName>
</protein>
<name>A0A3M8CPU1_9BACL</name>
<proteinExistence type="predicted"/>
<gene>
    <name evidence="3" type="ORF">EDM58_14450</name>
</gene>
<dbReference type="SUPFAM" id="SSF55383">
    <property type="entry name" value="Copper amine oxidase, domain N"/>
    <property type="match status" value="1"/>
</dbReference>
<organism evidence="3 4">
    <name type="scientific">Brevibacillus panacihumi</name>
    <dbReference type="NCBI Taxonomy" id="497735"/>
    <lineage>
        <taxon>Bacteria</taxon>
        <taxon>Bacillati</taxon>
        <taxon>Bacillota</taxon>
        <taxon>Bacilli</taxon>
        <taxon>Bacillales</taxon>
        <taxon>Paenibacillaceae</taxon>
        <taxon>Brevibacillus</taxon>
    </lineage>
</organism>
<reference evidence="3 4" key="1">
    <citation type="submission" date="2018-10" db="EMBL/GenBank/DDBJ databases">
        <title>Phylogenomics of Brevibacillus.</title>
        <authorList>
            <person name="Dunlap C."/>
        </authorList>
    </citation>
    <scope>NUCLEOTIDE SEQUENCE [LARGE SCALE GENOMIC DNA]</scope>
    <source>
        <strain evidence="3 4">JCM 15085</strain>
    </source>
</reference>
<dbReference type="Pfam" id="PF07833">
    <property type="entry name" value="Cu_amine_oxidN1"/>
    <property type="match status" value="1"/>
</dbReference>
<sequence>MAGPSEHVEMDPYITMVETCNIFSFFTFYLYTPNKEGARFVLNISKKIVIGSVAGALLFTGGMMAGSNSALAKKATETIRANFANIKLIVNGQEIQTKAEPFSYNGNVYVPAATIANMFGIGQTWDNDTPAVRFESADRAKTAPQYAGMQGQQNYPHPLDYVYALRPYYEKVVNIVNNQELVIPKMESTGTLTPISRMVHANMFYMLEKNSQGSFINGYQIDKVKISISKVFSRQIDPVQGSLSFNEDTREFTEKIYTQAGDKYKLAGVKVYLIDWDNVITKREELLTQ</sequence>
<feature type="transmembrane region" description="Helical" evidence="1">
    <location>
        <begin position="12"/>
        <end position="32"/>
    </location>
</feature>
<dbReference type="Proteomes" id="UP000281915">
    <property type="component" value="Unassembled WGS sequence"/>
</dbReference>
<dbReference type="InterPro" id="IPR012854">
    <property type="entry name" value="Cu_amine_oxidase-like_N"/>
</dbReference>
<dbReference type="EMBL" id="RHHT01000029">
    <property type="protein sequence ID" value="RNB77674.1"/>
    <property type="molecule type" value="Genomic_DNA"/>
</dbReference>
<keyword evidence="1" id="KW-0812">Transmembrane</keyword>
<evidence type="ECO:0000313" key="3">
    <source>
        <dbReference type="EMBL" id="RNB77674.1"/>
    </source>
</evidence>
<comment type="caution">
    <text evidence="3">The sequence shown here is derived from an EMBL/GenBank/DDBJ whole genome shotgun (WGS) entry which is preliminary data.</text>
</comment>
<accession>A0A3M8CPU1</accession>
<feature type="domain" description="Copper amine oxidase-like N-terminal" evidence="2">
    <location>
        <begin position="68"/>
        <end position="132"/>
    </location>
</feature>